<comment type="function">
    <text evidence="7">Modifies, by uridylylation and deuridylylation, the PII regulatory proteins (GlnB and homologs), in response to the nitrogen status of the cell that GlnD senses through the glutamine level. Under low glutamine levels, catalyzes the conversion of the PII proteins and UTP to PII-UMP and PPi, while under higher glutamine levels, GlnD hydrolyzes PII-UMP to PII and UMP (deuridylylation). Thus, controls uridylylation state and activity of the PII proteins, and plays an important role in the regulation of nitrogen metabolism.</text>
</comment>
<dbReference type="PANTHER" id="PTHR47320:SF1">
    <property type="entry name" value="BIFUNCTIONAL URIDYLYLTRANSFERASE_URIDYLYL-REMOVING ENZYME"/>
    <property type="match status" value="1"/>
</dbReference>
<comment type="catalytic activity">
    <reaction evidence="7">
        <text>[protein-PII]-L-tyrosine + UTP = [protein-PII]-uridylyl-L-tyrosine + diphosphate</text>
        <dbReference type="Rhea" id="RHEA:13673"/>
        <dbReference type="Rhea" id="RHEA-COMP:12147"/>
        <dbReference type="Rhea" id="RHEA-COMP:12148"/>
        <dbReference type="ChEBI" id="CHEBI:33019"/>
        <dbReference type="ChEBI" id="CHEBI:46398"/>
        <dbReference type="ChEBI" id="CHEBI:46858"/>
        <dbReference type="ChEBI" id="CHEBI:90602"/>
        <dbReference type="EC" id="2.7.7.59"/>
    </reaction>
</comment>
<comment type="caution">
    <text evidence="10">The sequence shown here is derived from an EMBL/GenBank/DDBJ whole genome shotgun (WGS) entry which is preliminary data.</text>
</comment>
<dbReference type="RefSeq" id="WP_245961596.1">
    <property type="nucleotide sequence ID" value="NZ_QGDQ01000001.1"/>
</dbReference>
<dbReference type="EMBL" id="QGDQ01000001">
    <property type="protein sequence ID" value="PWJ56390.1"/>
    <property type="molecule type" value="Genomic_DNA"/>
</dbReference>
<keyword evidence="5 7" id="KW-0460">Magnesium</keyword>
<evidence type="ECO:0000259" key="9">
    <source>
        <dbReference type="PROSITE" id="PS51831"/>
    </source>
</evidence>
<accession>A0A316AHH2</accession>
<comment type="caution">
    <text evidence="7">Lacks conserved residue(s) required for the propagation of feature annotation.</text>
</comment>
<comment type="catalytic activity">
    <reaction evidence="7">
        <text>[protein-PII]-uridylyl-L-tyrosine + H2O = [protein-PII]-L-tyrosine + UMP + H(+)</text>
        <dbReference type="Rhea" id="RHEA:48600"/>
        <dbReference type="Rhea" id="RHEA-COMP:12147"/>
        <dbReference type="Rhea" id="RHEA-COMP:12148"/>
        <dbReference type="ChEBI" id="CHEBI:15377"/>
        <dbReference type="ChEBI" id="CHEBI:15378"/>
        <dbReference type="ChEBI" id="CHEBI:46858"/>
        <dbReference type="ChEBI" id="CHEBI:57865"/>
        <dbReference type="ChEBI" id="CHEBI:90602"/>
    </reaction>
</comment>
<dbReference type="AlphaFoldDB" id="A0A316AHH2"/>
<dbReference type="GO" id="GO:0006808">
    <property type="term" value="P:regulation of nitrogen utilization"/>
    <property type="evidence" value="ECO:0007669"/>
    <property type="project" value="UniProtKB-UniRule"/>
</dbReference>
<dbReference type="InterPro" id="IPR010043">
    <property type="entry name" value="UTase/UR"/>
</dbReference>
<keyword evidence="3" id="KW-0677">Repeat</keyword>
<evidence type="ECO:0000256" key="2">
    <source>
        <dbReference type="ARBA" id="ARBA00022695"/>
    </source>
</evidence>
<dbReference type="EC" id="2.7.7.59" evidence="7"/>
<feature type="domain" description="ACT" evidence="8">
    <location>
        <begin position="622"/>
        <end position="709"/>
    </location>
</feature>
<reference evidence="10 11" key="1">
    <citation type="submission" date="2018-03" db="EMBL/GenBank/DDBJ databases">
        <title>Genomic Encyclopedia of Archaeal and Bacterial Type Strains, Phase II (KMG-II): from individual species to whole genera.</title>
        <authorList>
            <person name="Goeker M."/>
        </authorList>
    </citation>
    <scope>NUCLEOTIDE SEQUENCE [LARGE SCALE GENOMIC DNA]</scope>
    <source>
        <strain evidence="10 11">DSM 44889</strain>
    </source>
</reference>
<dbReference type="SMART" id="SM00471">
    <property type="entry name" value="HDc"/>
    <property type="match status" value="1"/>
</dbReference>
<dbReference type="InterPro" id="IPR013546">
    <property type="entry name" value="PII_UdlTrfase/GS_AdlTrfase"/>
</dbReference>
<dbReference type="PROSITE" id="PS51831">
    <property type="entry name" value="HD"/>
    <property type="match status" value="1"/>
</dbReference>
<comment type="cofactor">
    <cofactor evidence="7">
        <name>Mg(2+)</name>
        <dbReference type="ChEBI" id="CHEBI:18420"/>
    </cofactor>
</comment>
<protein>
    <recommendedName>
        <fullName evidence="7">Bifunctional uridylyltransferase/uridylyl-removing enzyme</fullName>
        <shortName evidence="7">UTase/UR</shortName>
    </recommendedName>
    <alternativeName>
        <fullName evidence="7">Bifunctional [protein-PII] modification enzyme</fullName>
    </alternativeName>
    <alternativeName>
        <fullName evidence="7">Bifunctional nitrogen sensor protein</fullName>
    </alternativeName>
    <domain>
        <recommendedName>
            <fullName evidence="7">[Protein-PII] uridylyltransferase</fullName>
            <shortName evidence="7">PII uridylyltransferase</shortName>
            <shortName evidence="7">UTase</shortName>
            <ecNumber evidence="7">2.7.7.59</ecNumber>
        </recommendedName>
    </domain>
    <domain>
        <recommendedName>
            <fullName evidence="7">[Protein-PII]-UMP uridylyl-removing enzyme</fullName>
            <shortName evidence="7">UR</shortName>
            <ecNumber evidence="7">3.1.4.-</ecNumber>
        </recommendedName>
    </domain>
</protein>
<evidence type="ECO:0000256" key="4">
    <source>
        <dbReference type="ARBA" id="ARBA00022801"/>
    </source>
</evidence>
<organism evidence="10 11">
    <name type="scientific">Quadrisphaera granulorum</name>
    <dbReference type="NCBI Taxonomy" id="317664"/>
    <lineage>
        <taxon>Bacteria</taxon>
        <taxon>Bacillati</taxon>
        <taxon>Actinomycetota</taxon>
        <taxon>Actinomycetes</taxon>
        <taxon>Kineosporiales</taxon>
        <taxon>Kineosporiaceae</taxon>
        <taxon>Quadrisphaera</taxon>
    </lineage>
</organism>
<dbReference type="SUPFAM" id="SSF55021">
    <property type="entry name" value="ACT-like"/>
    <property type="match status" value="1"/>
</dbReference>
<dbReference type="HAMAP" id="MF_00277">
    <property type="entry name" value="PII_uridylyl_transf"/>
    <property type="match status" value="1"/>
</dbReference>
<evidence type="ECO:0000256" key="7">
    <source>
        <dbReference type="HAMAP-Rule" id="MF_00277"/>
    </source>
</evidence>
<keyword evidence="2 7" id="KW-0548">Nucleotidyltransferase</keyword>
<evidence type="ECO:0000313" key="10">
    <source>
        <dbReference type="EMBL" id="PWJ56390.1"/>
    </source>
</evidence>
<dbReference type="CDD" id="cd04899">
    <property type="entry name" value="ACT_ACR-UUR-like_2"/>
    <property type="match status" value="1"/>
</dbReference>
<dbReference type="Pfam" id="PF01966">
    <property type="entry name" value="HD"/>
    <property type="match status" value="1"/>
</dbReference>
<evidence type="ECO:0000256" key="6">
    <source>
        <dbReference type="ARBA" id="ARBA00023268"/>
    </source>
</evidence>
<dbReference type="Gene3D" id="1.10.3090.10">
    <property type="entry name" value="cca-adding enzyme, domain 2"/>
    <property type="match status" value="1"/>
</dbReference>
<comment type="domain">
    <text evidence="7">Has four distinct domains: an N-terminal nucleotidyltransferase (NT) domain responsible for UTase activity, a central HD domain that encodes UR activity, and two C-terminal ACT domains that seem to have a role in glutamine sensing.</text>
</comment>
<dbReference type="NCBIfam" id="NF002895">
    <property type="entry name" value="PRK03381.1"/>
    <property type="match status" value="1"/>
</dbReference>
<evidence type="ECO:0000256" key="1">
    <source>
        <dbReference type="ARBA" id="ARBA00022679"/>
    </source>
</evidence>
<dbReference type="PIRSF" id="PIRSF006288">
    <property type="entry name" value="PII_uridyltransf"/>
    <property type="match status" value="1"/>
</dbReference>
<evidence type="ECO:0000256" key="3">
    <source>
        <dbReference type="ARBA" id="ARBA00022737"/>
    </source>
</evidence>
<dbReference type="InterPro" id="IPR006674">
    <property type="entry name" value="HD_domain"/>
</dbReference>
<evidence type="ECO:0000313" key="11">
    <source>
        <dbReference type="Proteomes" id="UP000245469"/>
    </source>
</evidence>
<keyword evidence="11" id="KW-1185">Reference proteome</keyword>
<comment type="activity regulation">
    <text evidence="7">Uridylyltransferase (UTase) activity is inhibited by glutamine, while glutamine activates uridylyl-removing (UR) activity.</text>
</comment>
<dbReference type="CDD" id="cd05401">
    <property type="entry name" value="NT_GlnE_GlnD_like"/>
    <property type="match status" value="1"/>
</dbReference>
<comment type="similarity">
    <text evidence="7">Belongs to the GlnD family.</text>
</comment>
<keyword evidence="4 7" id="KW-0378">Hydrolase</keyword>
<dbReference type="PANTHER" id="PTHR47320">
    <property type="entry name" value="BIFUNCTIONAL URIDYLYLTRANSFERASE/URIDYLYL-REMOVING ENZYME"/>
    <property type="match status" value="1"/>
</dbReference>
<dbReference type="Pfam" id="PF08335">
    <property type="entry name" value="GlnD_UR_UTase"/>
    <property type="match status" value="2"/>
</dbReference>
<proteinExistence type="inferred from homology"/>
<name>A0A316AHH2_9ACTN</name>
<dbReference type="InterPro" id="IPR003607">
    <property type="entry name" value="HD/PDEase_dom"/>
</dbReference>
<dbReference type="InterPro" id="IPR045865">
    <property type="entry name" value="ACT-like_dom_sf"/>
</dbReference>
<feature type="domain" description="ACT" evidence="8">
    <location>
        <begin position="741"/>
        <end position="812"/>
    </location>
</feature>
<dbReference type="InterPro" id="IPR002912">
    <property type="entry name" value="ACT_dom"/>
</dbReference>
<keyword evidence="6 7" id="KW-0511">Multifunctional enzyme</keyword>
<evidence type="ECO:0000259" key="8">
    <source>
        <dbReference type="PROSITE" id="PS51671"/>
    </source>
</evidence>
<dbReference type="CDD" id="cd04873">
    <property type="entry name" value="ACT_UUR-ACR-like"/>
    <property type="match status" value="1"/>
</dbReference>
<feature type="region of interest" description="Uridylyltransferase" evidence="7">
    <location>
        <begin position="1"/>
        <end position="323"/>
    </location>
</feature>
<dbReference type="InterPro" id="IPR043519">
    <property type="entry name" value="NT_sf"/>
</dbReference>
<dbReference type="SUPFAM" id="SSF81593">
    <property type="entry name" value="Nucleotidyltransferase substrate binding subunit/domain"/>
    <property type="match status" value="1"/>
</dbReference>
<dbReference type="GO" id="GO:0008773">
    <property type="term" value="F:[protein-PII] uridylyltransferase activity"/>
    <property type="evidence" value="ECO:0007669"/>
    <property type="project" value="UniProtKB-UniRule"/>
</dbReference>
<dbReference type="SUPFAM" id="SSF109604">
    <property type="entry name" value="HD-domain/PDEase-like"/>
    <property type="match status" value="1"/>
</dbReference>
<dbReference type="GO" id="GO:0008081">
    <property type="term" value="F:phosphoric diester hydrolase activity"/>
    <property type="evidence" value="ECO:0007669"/>
    <property type="project" value="UniProtKB-UniRule"/>
</dbReference>
<dbReference type="EC" id="3.1.4.-" evidence="7"/>
<dbReference type="PROSITE" id="PS51671">
    <property type="entry name" value="ACT"/>
    <property type="match status" value="2"/>
</dbReference>
<sequence length="812" mass="85155">MTAGAIPRRDLRRERLALAVRAGLDDPARGPERRERLAGLVDAWLEDVWTDAVLSDPAGPAAGTHATATGIALAAVGSHARRDAGPASDLDLVILHDGRQLDTQGVAALAERVWYPVWDAGLRLDHSVRSPSQCREVAAADASAAVGLLDLRPLAGDAAMVLRTREAVREDWRRSARKCLPVLLDEVAARHRQQGDLAYLLEGDLKEGRGGLRDVVVLRALVASWVADAPHGPHGAVDAAAATLLDIRDGLQAVTGRAGDRLLLPEQDAVAAALGLADADELLARVAGAARAVAHALDRTTRRARGALTSRRGLRRARPRLRSLGADLVEHEDELWLGAQARPQTDPALALRAAATAARAGIPLSPITAEHLASGGAPLPDPWPVPAREALIDLLGTGEAQVPVWETLDQAGLVVQWFPEWAAVRNRPQRTVVHRHTVDRHLVQTAVEAEPLRSSVSRPDLLLLTALLHDLGKIGNGEEHSAKGAPIAAAVARRVGLSSADADVVGRLVLHHLTLVDLATRRDPDDPRTVAELVDAVDGREDVLDLLRALTEADGRAAGTAAWTAWRARLVDALTARARRVLQGHEPPGPAPLTPQEAEAVQGVKADGHPRISVDAVAGLHAVHVVAPDRPGLFADQAGLLAAHRLSVRSALVRTVEGPCGGPGGPGVAVDTWWVEAPAGLPDPSVLLTGLRRLASGDDTVLEPMRRRDAGWRPGSSAAATRATAPPRVLVLPGASGEATVVEVRALDRPGLLHALGSELASIGVEIHSAHVATYGGQAVDVLYLGEPDGSPLAPARVAAAVSVLGAAADVD</sequence>
<keyword evidence="1 7" id="KW-0808">Transferase</keyword>
<dbReference type="SUPFAM" id="SSF81301">
    <property type="entry name" value="Nucleotidyltransferase"/>
    <property type="match status" value="1"/>
</dbReference>
<dbReference type="Proteomes" id="UP000245469">
    <property type="component" value="Unassembled WGS sequence"/>
</dbReference>
<feature type="domain" description="HD" evidence="9">
    <location>
        <begin position="438"/>
        <end position="540"/>
    </location>
</feature>
<evidence type="ECO:0000256" key="5">
    <source>
        <dbReference type="ARBA" id="ARBA00022842"/>
    </source>
</evidence>
<gene>
    <name evidence="7" type="primary">glnD</name>
    <name evidence="10" type="ORF">BXY45_101368</name>
</gene>